<dbReference type="PROSITE" id="PS50088">
    <property type="entry name" value="ANK_REPEAT"/>
    <property type="match status" value="2"/>
</dbReference>
<protein>
    <submittedName>
        <fullName evidence="3">Ankyrin repeat-containing protein</fullName>
    </submittedName>
</protein>
<gene>
    <name evidence="3" type="ORF">A2U01_0007144</name>
</gene>
<dbReference type="SUPFAM" id="SSF48403">
    <property type="entry name" value="Ankyrin repeat"/>
    <property type="match status" value="1"/>
</dbReference>
<comment type="subcellular location">
    <subcellularLocation>
        <location evidence="1">Cell membrane</location>
        <topology evidence="1">Peripheral membrane protein</topology>
        <orientation evidence="1">Cytoplasmic side</orientation>
    </subcellularLocation>
</comment>
<evidence type="ECO:0000313" key="3">
    <source>
        <dbReference type="EMBL" id="MCH86290.1"/>
    </source>
</evidence>
<dbReference type="PANTHER" id="PTHR24128:SF106">
    <property type="entry name" value="ANKYRIN"/>
    <property type="match status" value="1"/>
</dbReference>
<proteinExistence type="predicted"/>
<organism evidence="3 4">
    <name type="scientific">Trifolium medium</name>
    <dbReference type="NCBI Taxonomy" id="97028"/>
    <lineage>
        <taxon>Eukaryota</taxon>
        <taxon>Viridiplantae</taxon>
        <taxon>Streptophyta</taxon>
        <taxon>Embryophyta</taxon>
        <taxon>Tracheophyta</taxon>
        <taxon>Spermatophyta</taxon>
        <taxon>Magnoliopsida</taxon>
        <taxon>eudicotyledons</taxon>
        <taxon>Gunneridae</taxon>
        <taxon>Pentapetalae</taxon>
        <taxon>rosids</taxon>
        <taxon>fabids</taxon>
        <taxon>Fabales</taxon>
        <taxon>Fabaceae</taxon>
        <taxon>Papilionoideae</taxon>
        <taxon>50 kb inversion clade</taxon>
        <taxon>NPAAA clade</taxon>
        <taxon>Hologalegina</taxon>
        <taxon>IRL clade</taxon>
        <taxon>Trifolieae</taxon>
        <taxon>Trifolium</taxon>
    </lineage>
</organism>
<evidence type="ECO:0000256" key="2">
    <source>
        <dbReference type="PROSITE-ProRule" id="PRU00023"/>
    </source>
</evidence>
<dbReference type="AlphaFoldDB" id="A0A392MFL6"/>
<evidence type="ECO:0000313" key="4">
    <source>
        <dbReference type="Proteomes" id="UP000265520"/>
    </source>
</evidence>
<dbReference type="PANTHER" id="PTHR24128">
    <property type="entry name" value="HOMEOBOX PROTEIN WARIAI"/>
    <property type="match status" value="1"/>
</dbReference>
<accession>A0A392MFL6</accession>
<feature type="repeat" description="ANK" evidence="2">
    <location>
        <begin position="74"/>
        <end position="106"/>
    </location>
</feature>
<comment type="caution">
    <text evidence="3">The sequence shown here is derived from an EMBL/GenBank/DDBJ whole genome shotgun (WGS) entry which is preliminary data.</text>
</comment>
<dbReference type="EMBL" id="LXQA010010078">
    <property type="protein sequence ID" value="MCH86290.1"/>
    <property type="molecule type" value="Genomic_DNA"/>
</dbReference>
<name>A0A392MFL6_9FABA</name>
<feature type="repeat" description="ANK" evidence="2">
    <location>
        <begin position="40"/>
        <end position="72"/>
    </location>
</feature>
<dbReference type="SMART" id="SM00248">
    <property type="entry name" value="ANK"/>
    <property type="match status" value="3"/>
</dbReference>
<dbReference type="Gene3D" id="1.25.40.20">
    <property type="entry name" value="Ankyrin repeat-containing domain"/>
    <property type="match status" value="1"/>
</dbReference>
<reference evidence="3 4" key="1">
    <citation type="journal article" date="2018" name="Front. Plant Sci.">
        <title>Red Clover (Trifolium pratense) and Zigzag Clover (T. medium) - A Picture of Genomic Similarities and Differences.</title>
        <authorList>
            <person name="Dluhosova J."/>
            <person name="Istvanek J."/>
            <person name="Nedelnik J."/>
            <person name="Repkova J."/>
        </authorList>
    </citation>
    <scope>NUCLEOTIDE SEQUENCE [LARGE SCALE GENOMIC DNA]</scope>
    <source>
        <strain evidence="4">cv. 10/8</strain>
        <tissue evidence="3">Leaf</tissue>
    </source>
</reference>
<evidence type="ECO:0000256" key="1">
    <source>
        <dbReference type="ARBA" id="ARBA00004413"/>
    </source>
</evidence>
<dbReference type="InterPro" id="IPR002110">
    <property type="entry name" value="Ankyrin_rpt"/>
</dbReference>
<dbReference type="InterPro" id="IPR036770">
    <property type="entry name" value="Ankyrin_rpt-contain_sf"/>
</dbReference>
<dbReference type="GO" id="GO:0005886">
    <property type="term" value="C:plasma membrane"/>
    <property type="evidence" value="ECO:0007669"/>
    <property type="project" value="UniProtKB-SubCell"/>
</dbReference>
<keyword evidence="2" id="KW-0040">ANK repeat</keyword>
<sequence length="141" mass="15501">MELSTMRNLYDASLKGCVSTLKTLIQKDPLILSKVSLYPFFETPLHIASLLGHIELCRTLLDISPDLAAEVNSEGHCPLHLASATGHIEIVKALLLTDAETCLIRDKDDKLPLHFAIMRGRLGVIKELIGAMPQTETVKLS</sequence>
<dbReference type="PROSITE" id="PS50297">
    <property type="entry name" value="ANK_REP_REGION"/>
    <property type="match status" value="1"/>
</dbReference>
<keyword evidence="4" id="KW-1185">Reference proteome</keyword>
<dbReference type="Proteomes" id="UP000265520">
    <property type="component" value="Unassembled WGS sequence"/>
</dbReference>
<dbReference type="Pfam" id="PF12796">
    <property type="entry name" value="Ank_2"/>
    <property type="match status" value="1"/>
</dbReference>